<dbReference type="EMBL" id="REGN01008687">
    <property type="protein sequence ID" value="RNA02984.1"/>
    <property type="molecule type" value="Genomic_DNA"/>
</dbReference>
<protein>
    <submittedName>
        <fullName evidence="5">Pyridine nucleotide-disulfide oxidoreductase domain-containing 1</fullName>
    </submittedName>
</protein>
<dbReference type="AlphaFoldDB" id="A0A3M7PVK1"/>
<dbReference type="Pfam" id="PF07992">
    <property type="entry name" value="Pyr_redox_2"/>
    <property type="match status" value="1"/>
</dbReference>
<name>A0A3M7PVK1_BRAPC</name>
<keyword evidence="6" id="KW-1185">Reference proteome</keyword>
<dbReference type="Proteomes" id="UP000276133">
    <property type="component" value="Unassembled WGS sequence"/>
</dbReference>
<dbReference type="InterPro" id="IPR050260">
    <property type="entry name" value="FAD-bd_OxRdtase"/>
</dbReference>
<feature type="non-terminal residue" evidence="5">
    <location>
        <position position="1"/>
    </location>
</feature>
<keyword evidence="2" id="KW-0285">Flavoprotein</keyword>
<dbReference type="STRING" id="10195.A0A3M7PVK1"/>
<organism evidence="5 6">
    <name type="scientific">Brachionus plicatilis</name>
    <name type="common">Marine rotifer</name>
    <name type="synonym">Brachionus muelleri</name>
    <dbReference type="NCBI Taxonomy" id="10195"/>
    <lineage>
        <taxon>Eukaryota</taxon>
        <taxon>Metazoa</taxon>
        <taxon>Spiralia</taxon>
        <taxon>Gnathifera</taxon>
        <taxon>Rotifera</taxon>
        <taxon>Eurotatoria</taxon>
        <taxon>Monogononta</taxon>
        <taxon>Pseudotrocha</taxon>
        <taxon>Ploima</taxon>
        <taxon>Brachionidae</taxon>
        <taxon>Brachionus</taxon>
    </lineage>
</organism>
<evidence type="ECO:0000259" key="4">
    <source>
        <dbReference type="Pfam" id="PF07992"/>
    </source>
</evidence>
<accession>A0A3M7PVK1</accession>
<evidence type="ECO:0000256" key="1">
    <source>
        <dbReference type="ARBA" id="ARBA00001974"/>
    </source>
</evidence>
<dbReference type="PRINTS" id="PR00368">
    <property type="entry name" value="FADPNR"/>
</dbReference>
<dbReference type="PANTHER" id="PTHR43429:SF2">
    <property type="entry name" value="PYRIDINE NUCLEOTIDE-DISULFIDE OXIDOREDUCTASE DOMAIN-CONTAINING PROTEIN 1"/>
    <property type="match status" value="1"/>
</dbReference>
<dbReference type="PANTHER" id="PTHR43429">
    <property type="entry name" value="PYRIDINE NUCLEOTIDE-DISULFIDE OXIDOREDUCTASE DOMAIN-CONTAINING"/>
    <property type="match status" value="1"/>
</dbReference>
<dbReference type="GO" id="GO:0016491">
    <property type="term" value="F:oxidoreductase activity"/>
    <property type="evidence" value="ECO:0007669"/>
    <property type="project" value="InterPro"/>
</dbReference>
<comment type="caution">
    <text evidence="5">The sequence shown here is derived from an EMBL/GenBank/DDBJ whole genome shotgun (WGS) entry which is preliminary data.</text>
</comment>
<dbReference type="Gene3D" id="3.50.50.60">
    <property type="entry name" value="FAD/NAD(P)-binding domain"/>
    <property type="match status" value="1"/>
</dbReference>
<gene>
    <name evidence="5" type="ORF">BpHYR1_039852</name>
</gene>
<dbReference type="InterPro" id="IPR036188">
    <property type="entry name" value="FAD/NAD-bd_sf"/>
</dbReference>
<reference evidence="5 6" key="1">
    <citation type="journal article" date="2018" name="Sci. Rep.">
        <title>Genomic signatures of local adaptation to the degree of environmental predictability in rotifers.</title>
        <authorList>
            <person name="Franch-Gras L."/>
            <person name="Hahn C."/>
            <person name="Garcia-Roger E.M."/>
            <person name="Carmona M.J."/>
            <person name="Serra M."/>
            <person name="Gomez A."/>
        </authorList>
    </citation>
    <scope>NUCLEOTIDE SEQUENCE [LARGE SCALE GENOMIC DNA]</scope>
    <source>
        <strain evidence="5">HYR1</strain>
    </source>
</reference>
<dbReference type="OrthoDB" id="202203at2759"/>
<dbReference type="InterPro" id="IPR023753">
    <property type="entry name" value="FAD/NAD-binding_dom"/>
</dbReference>
<keyword evidence="3" id="KW-0274">FAD</keyword>
<proteinExistence type="predicted"/>
<dbReference type="SUPFAM" id="SSF51905">
    <property type="entry name" value="FAD/NAD(P)-binding domain"/>
    <property type="match status" value="1"/>
</dbReference>
<evidence type="ECO:0000256" key="2">
    <source>
        <dbReference type="ARBA" id="ARBA00022630"/>
    </source>
</evidence>
<evidence type="ECO:0000313" key="5">
    <source>
        <dbReference type="EMBL" id="RNA02984.1"/>
    </source>
</evidence>
<evidence type="ECO:0000313" key="6">
    <source>
        <dbReference type="Proteomes" id="UP000276133"/>
    </source>
</evidence>
<sequence length="269" mass="30209">FDSKTYQNDKNINGSALGPDWSFDLLIKGSNEGSRQALVEYKAEVKNIVYKKDISAEIIQEKGDWPVYVELTNGNCYGCDFIISATGVLPSVEIFTKNNNFELGADGGLKVNDKMETNIQDVYAAGDACSASWDLAPHWFQMRLWSQALQMGDYAARSMFSAVNGHPISLDFCFEMFAHITKFFNYKVILLGNYDAKGLGNDYELLIRCTEGVEYVKIVIYHGRVQGALFIGGTDLEETFENLILNQIDVSPYGENLINPDIDIEDYFD</sequence>
<comment type="cofactor">
    <cofactor evidence="1">
        <name>FAD</name>
        <dbReference type="ChEBI" id="CHEBI:57692"/>
    </cofactor>
</comment>
<feature type="domain" description="FAD/NAD(P)-binding" evidence="4">
    <location>
        <begin position="39"/>
        <end position="152"/>
    </location>
</feature>
<evidence type="ECO:0000256" key="3">
    <source>
        <dbReference type="ARBA" id="ARBA00022827"/>
    </source>
</evidence>